<dbReference type="SUPFAM" id="SSF81606">
    <property type="entry name" value="PP2C-like"/>
    <property type="match status" value="1"/>
</dbReference>
<dbReference type="AlphaFoldDB" id="A4BR54"/>
<name>A4BR54_9GAMM</name>
<dbReference type="eggNOG" id="COG0631">
    <property type="taxonomic scope" value="Bacteria"/>
</dbReference>
<feature type="non-terminal residue" evidence="2">
    <location>
        <position position="152"/>
    </location>
</feature>
<dbReference type="HOGENOM" id="CLU_1726189_0_0_6"/>
<protein>
    <recommendedName>
        <fullName evidence="1">PPM-type phosphatase domain-containing protein</fullName>
    </recommendedName>
</protein>
<evidence type="ECO:0000313" key="2">
    <source>
        <dbReference type="EMBL" id="EAR22054.1"/>
    </source>
</evidence>
<proteinExistence type="predicted"/>
<dbReference type="STRING" id="314278.NB231_06686"/>
<accession>A4BR54</accession>
<evidence type="ECO:0000259" key="1">
    <source>
        <dbReference type="Pfam" id="PF13672"/>
    </source>
</evidence>
<evidence type="ECO:0000313" key="3">
    <source>
        <dbReference type="Proteomes" id="UP000003374"/>
    </source>
</evidence>
<dbReference type="RefSeq" id="WP_005000717.1">
    <property type="nucleotide sequence ID" value="NZ_CH672427.1"/>
</dbReference>
<feature type="domain" description="PPM-type phosphatase" evidence="1">
    <location>
        <begin position="5"/>
        <end position="116"/>
    </location>
</feature>
<keyword evidence="3" id="KW-1185">Reference proteome</keyword>
<gene>
    <name evidence="2" type="ORF">NB231_06686</name>
</gene>
<dbReference type="Proteomes" id="UP000003374">
    <property type="component" value="Unassembled WGS sequence"/>
</dbReference>
<dbReference type="InterPro" id="IPR036457">
    <property type="entry name" value="PPM-type-like_dom_sf"/>
</dbReference>
<dbReference type="Pfam" id="PF13672">
    <property type="entry name" value="PP2C_2"/>
    <property type="match status" value="1"/>
</dbReference>
<dbReference type="InterPro" id="IPR001932">
    <property type="entry name" value="PPM-type_phosphatase-like_dom"/>
</dbReference>
<dbReference type="EMBL" id="AAOF01000005">
    <property type="protein sequence ID" value="EAR22054.1"/>
    <property type="molecule type" value="Genomic_DNA"/>
</dbReference>
<dbReference type="Gene3D" id="3.60.40.10">
    <property type="entry name" value="PPM-type phosphatase domain"/>
    <property type="match status" value="1"/>
</dbReference>
<organism evidence="2 3">
    <name type="scientific">Nitrococcus mobilis Nb-231</name>
    <dbReference type="NCBI Taxonomy" id="314278"/>
    <lineage>
        <taxon>Bacteria</taxon>
        <taxon>Pseudomonadati</taxon>
        <taxon>Pseudomonadota</taxon>
        <taxon>Gammaproteobacteria</taxon>
        <taxon>Chromatiales</taxon>
        <taxon>Ectothiorhodospiraceae</taxon>
        <taxon>Nitrococcus</taxon>
    </lineage>
</organism>
<reference evidence="2 3" key="1">
    <citation type="submission" date="2006-02" db="EMBL/GenBank/DDBJ databases">
        <authorList>
            <person name="Waterbury J."/>
            <person name="Ferriera S."/>
            <person name="Johnson J."/>
            <person name="Kravitz S."/>
            <person name="Halpern A."/>
            <person name="Remington K."/>
            <person name="Beeson K."/>
            <person name="Tran B."/>
            <person name="Rogers Y.-H."/>
            <person name="Friedman R."/>
            <person name="Venter J.C."/>
        </authorList>
    </citation>
    <scope>NUCLEOTIDE SEQUENCE [LARGE SCALE GENOMIC DNA]</scope>
    <source>
        <strain evidence="2 3">Nb-231</strain>
    </source>
</reference>
<sequence>MIIAGQTHIGSVRVRNEDAIGWDEAAGVAVIADGMGGHPAGDVASRLAVATVLEAARESNSNNRSWLARGGDPAQLIHNVHQTILSQAEHEPRYTGMGTTLVLAAVDERRIAIAHVVTHGLIAYTRAVFSAHRDHNLAQEALDQAWITPEQP</sequence>
<comment type="caution">
    <text evidence="2">The sequence shown here is derived from an EMBL/GenBank/DDBJ whole genome shotgun (WGS) entry which is preliminary data.</text>
</comment>